<comment type="caution">
    <text evidence="2">The sequence shown here is derived from an EMBL/GenBank/DDBJ whole genome shotgun (WGS) entry which is preliminary data.</text>
</comment>
<reference evidence="2 3" key="1">
    <citation type="journal article" date="2019" name="Commun. Biol.">
        <title>The bagworm genome reveals a unique fibroin gene that provides high tensile strength.</title>
        <authorList>
            <person name="Kono N."/>
            <person name="Nakamura H."/>
            <person name="Ohtoshi R."/>
            <person name="Tomita M."/>
            <person name="Numata K."/>
            <person name="Arakawa K."/>
        </authorList>
    </citation>
    <scope>NUCLEOTIDE SEQUENCE [LARGE SCALE GENOMIC DNA]</scope>
</reference>
<dbReference type="EMBL" id="BGZK01003196">
    <property type="protein sequence ID" value="GBO98581.1"/>
    <property type="molecule type" value="Genomic_DNA"/>
</dbReference>
<name>A0A4C1S8P7_EUMVA</name>
<proteinExistence type="predicted"/>
<sequence length="188" mass="20557">MHSQYSDTSTRAATIFIILLPIASRESAARAYATPRCLLRTRGKRKPKAKNPTNSKRICLDDVLRAVAARWRRRRPPTAPAPEGPLQTKSFAYKLLKEASQKFCLQREGGQVRLSALIHYANETTLAATLMDWPATMKRAASRPGPAGSAPKNGPITARRARADAPNCFDDLMNGSPLSSAAKAIRDS</sequence>
<gene>
    <name evidence="2" type="ORF">EVAR_100882_1</name>
</gene>
<evidence type="ECO:0000313" key="2">
    <source>
        <dbReference type="EMBL" id="GBO98581.1"/>
    </source>
</evidence>
<feature type="compositionally biased region" description="Low complexity" evidence="1">
    <location>
        <begin position="142"/>
        <end position="151"/>
    </location>
</feature>
<dbReference type="Proteomes" id="UP000299102">
    <property type="component" value="Unassembled WGS sequence"/>
</dbReference>
<protein>
    <submittedName>
        <fullName evidence="2">Uncharacterized protein</fullName>
    </submittedName>
</protein>
<dbReference type="AlphaFoldDB" id="A0A4C1S8P7"/>
<keyword evidence="3" id="KW-1185">Reference proteome</keyword>
<accession>A0A4C1S8P7</accession>
<feature type="region of interest" description="Disordered" evidence="1">
    <location>
        <begin position="139"/>
        <end position="188"/>
    </location>
</feature>
<evidence type="ECO:0000313" key="3">
    <source>
        <dbReference type="Proteomes" id="UP000299102"/>
    </source>
</evidence>
<evidence type="ECO:0000256" key="1">
    <source>
        <dbReference type="SAM" id="MobiDB-lite"/>
    </source>
</evidence>
<organism evidence="2 3">
    <name type="scientific">Eumeta variegata</name>
    <name type="common">Bagworm moth</name>
    <name type="synonym">Eumeta japonica</name>
    <dbReference type="NCBI Taxonomy" id="151549"/>
    <lineage>
        <taxon>Eukaryota</taxon>
        <taxon>Metazoa</taxon>
        <taxon>Ecdysozoa</taxon>
        <taxon>Arthropoda</taxon>
        <taxon>Hexapoda</taxon>
        <taxon>Insecta</taxon>
        <taxon>Pterygota</taxon>
        <taxon>Neoptera</taxon>
        <taxon>Endopterygota</taxon>
        <taxon>Lepidoptera</taxon>
        <taxon>Glossata</taxon>
        <taxon>Ditrysia</taxon>
        <taxon>Tineoidea</taxon>
        <taxon>Psychidae</taxon>
        <taxon>Oiketicinae</taxon>
        <taxon>Eumeta</taxon>
    </lineage>
</organism>